<accession>A0A853I5A3</accession>
<keyword evidence="3" id="KW-1185">Reference proteome</keyword>
<keyword evidence="1 2" id="KW-0378">Hydrolase</keyword>
<dbReference type="Pfam" id="PF00657">
    <property type="entry name" value="Lipase_GDSL"/>
    <property type="match status" value="1"/>
</dbReference>
<reference evidence="2 3" key="1">
    <citation type="submission" date="2020-07" db="EMBL/GenBank/DDBJ databases">
        <title>Endozoicomonas sp. nov., isolated from sediment.</title>
        <authorList>
            <person name="Gu T."/>
        </authorList>
    </citation>
    <scope>NUCLEOTIDE SEQUENCE [LARGE SCALE GENOMIC DNA]</scope>
    <source>
        <strain evidence="2 3">SM1973</strain>
    </source>
</reference>
<dbReference type="GO" id="GO:0016788">
    <property type="term" value="F:hydrolase activity, acting on ester bonds"/>
    <property type="evidence" value="ECO:0007669"/>
    <property type="project" value="InterPro"/>
</dbReference>
<evidence type="ECO:0000256" key="1">
    <source>
        <dbReference type="ARBA" id="ARBA00022801"/>
    </source>
</evidence>
<sequence>MIRTIVFILSIFPIFALAGKQVNIHNIISFGDSLSDASNKHLISLYMNQASNNLISVRALPPNVSGRFSNGFTWVDQLHISFWRQPSFPALKVINSTMVIETAGENHAYPLKVNSLTGNNWSVGGAMTGDGYLADETVADGSTVRSGTTVLPNIGQQISDYLAQHKKFAPTDLVLIQGGTNNLWFTLFANQGDTGTSTALKLVEHIKQLQRHGAKHILVMNIPPLYLGAWLNPFYDQAKAFVDEFNQSLAKELDHLIQLQTSANIYLMDADVFLTKVVKQIQTQGEFYHQPTAIRLSNVSDSAWNWVTNEVVEKPNQYIFWDGLHPTAAVHRLLAYQAEQLLEQYGIIPAGMAK</sequence>
<dbReference type="EMBL" id="JACCKB010000003">
    <property type="protein sequence ID" value="NYZ65121.1"/>
    <property type="molecule type" value="Genomic_DNA"/>
</dbReference>
<comment type="caution">
    <text evidence="2">The sequence shown here is derived from an EMBL/GenBank/DDBJ whole genome shotgun (WGS) entry which is preliminary data.</text>
</comment>
<evidence type="ECO:0000313" key="3">
    <source>
        <dbReference type="Proteomes" id="UP000569732"/>
    </source>
</evidence>
<proteinExistence type="predicted"/>
<dbReference type="AlphaFoldDB" id="A0A853I5A3"/>
<gene>
    <name evidence="2" type="ORF">H0A36_03805</name>
</gene>
<dbReference type="InterPro" id="IPR051058">
    <property type="entry name" value="GDSL_Est/Lipase"/>
</dbReference>
<dbReference type="InterPro" id="IPR036514">
    <property type="entry name" value="SGNH_hydro_sf"/>
</dbReference>
<dbReference type="RefSeq" id="WP_180567145.1">
    <property type="nucleotide sequence ID" value="NZ_JACCKB010000003.1"/>
</dbReference>
<dbReference type="PANTHER" id="PTHR45648">
    <property type="entry name" value="GDSL LIPASE/ACYLHYDROLASE FAMILY PROTEIN (AFU_ORTHOLOGUE AFUA_4G14700)"/>
    <property type="match status" value="1"/>
</dbReference>
<organism evidence="2 3">
    <name type="scientific">Spartinivicinus marinus</name>
    <dbReference type="NCBI Taxonomy" id="2994442"/>
    <lineage>
        <taxon>Bacteria</taxon>
        <taxon>Pseudomonadati</taxon>
        <taxon>Pseudomonadota</taxon>
        <taxon>Gammaproteobacteria</taxon>
        <taxon>Oceanospirillales</taxon>
        <taxon>Zooshikellaceae</taxon>
        <taxon>Spartinivicinus</taxon>
    </lineage>
</organism>
<name>A0A853I5A3_9GAMM</name>
<dbReference type="PANTHER" id="PTHR45648:SF22">
    <property type="entry name" value="GDSL LIPASE_ACYLHYDROLASE FAMILY PROTEIN (AFU_ORTHOLOGUE AFUA_4G14700)"/>
    <property type="match status" value="1"/>
</dbReference>
<dbReference type="Gene3D" id="3.40.50.1110">
    <property type="entry name" value="SGNH hydrolase"/>
    <property type="match status" value="1"/>
</dbReference>
<evidence type="ECO:0000313" key="2">
    <source>
        <dbReference type="EMBL" id="NYZ65121.1"/>
    </source>
</evidence>
<dbReference type="CDD" id="cd01846">
    <property type="entry name" value="fatty_acyltransferase_like"/>
    <property type="match status" value="1"/>
</dbReference>
<dbReference type="SUPFAM" id="SSF52266">
    <property type="entry name" value="SGNH hydrolase"/>
    <property type="match status" value="1"/>
</dbReference>
<protein>
    <submittedName>
        <fullName evidence="2">SGNH/GDSL hydrolase family protein</fullName>
    </submittedName>
</protein>
<dbReference type="InterPro" id="IPR001087">
    <property type="entry name" value="GDSL"/>
</dbReference>
<dbReference type="Proteomes" id="UP000569732">
    <property type="component" value="Unassembled WGS sequence"/>
</dbReference>